<organism evidence="2 3">
    <name type="scientific">Manihot esculenta</name>
    <name type="common">Cassava</name>
    <name type="synonym">Jatropha manihot</name>
    <dbReference type="NCBI Taxonomy" id="3983"/>
    <lineage>
        <taxon>Eukaryota</taxon>
        <taxon>Viridiplantae</taxon>
        <taxon>Streptophyta</taxon>
        <taxon>Embryophyta</taxon>
        <taxon>Tracheophyta</taxon>
        <taxon>Spermatophyta</taxon>
        <taxon>Magnoliopsida</taxon>
        <taxon>eudicotyledons</taxon>
        <taxon>Gunneridae</taxon>
        <taxon>Pentapetalae</taxon>
        <taxon>rosids</taxon>
        <taxon>fabids</taxon>
        <taxon>Malpighiales</taxon>
        <taxon>Euphorbiaceae</taxon>
        <taxon>Crotonoideae</taxon>
        <taxon>Manihoteae</taxon>
        <taxon>Manihot</taxon>
    </lineage>
</organism>
<evidence type="ECO:0000256" key="1">
    <source>
        <dbReference type="SAM" id="MobiDB-lite"/>
    </source>
</evidence>
<dbReference type="STRING" id="3983.A0A2C9UYW7"/>
<dbReference type="AlphaFoldDB" id="A0A2C9UYW7"/>
<evidence type="ECO:0000313" key="3">
    <source>
        <dbReference type="Proteomes" id="UP000091857"/>
    </source>
</evidence>
<dbReference type="PANTHER" id="PTHR35770:SF1">
    <property type="entry name" value="U2 SMALL NUCLEAR RIBONUCLEOPROTEIN AUXILIARY FACTOR-LIKE PROTEIN"/>
    <property type="match status" value="1"/>
</dbReference>
<gene>
    <name evidence="2" type="ORF">MANES_12G157300v8</name>
</gene>
<dbReference type="PANTHER" id="PTHR35770">
    <property type="entry name" value="U2 SMALL NUCLEAR RIBONUCLEOPROTEIN AUXILIARY FACTOR-LIKE PROTEIN"/>
    <property type="match status" value="1"/>
</dbReference>
<feature type="compositionally biased region" description="Low complexity" evidence="1">
    <location>
        <begin position="204"/>
        <end position="217"/>
    </location>
</feature>
<comment type="caution">
    <text evidence="2">The sequence shown here is derived from an EMBL/GenBank/DDBJ whole genome shotgun (WGS) entry which is preliminary data.</text>
</comment>
<feature type="region of interest" description="Disordered" evidence="1">
    <location>
        <begin position="180"/>
        <end position="242"/>
    </location>
</feature>
<dbReference type="EMBL" id="CM004398">
    <property type="protein sequence ID" value="OAY36117.1"/>
    <property type="molecule type" value="Genomic_DNA"/>
</dbReference>
<name>A0A2C9UYW7_MANES</name>
<dbReference type="Proteomes" id="UP000091857">
    <property type="component" value="Chromosome 12"/>
</dbReference>
<dbReference type="Gramene" id="Manes.12G157300.1.v8.1">
    <property type="protein sequence ID" value="Manes.12G157300.1.v8.1.CDS"/>
    <property type="gene ID" value="Manes.12G157300.v8.1"/>
</dbReference>
<accession>A0A2C9UYW7</accession>
<evidence type="ECO:0000313" key="2">
    <source>
        <dbReference type="EMBL" id="OAY36117.1"/>
    </source>
</evidence>
<keyword evidence="3" id="KW-1185">Reference proteome</keyword>
<sequence length="266" mass="29465">MGFEAFEPIYGEPKVEWAKTSDSDSVPLRRFLMQIFAPDYYNLKIQVTDYHSNTFASVKSIMQLEDMRDSIGIGGSWSDFVDYFVASVKSEDVKLVLEKHSHAYDPMHAKLIAQKSKGMPLISISLAKLVDSAANGAMENMSFELFKAFKLLQNLVLQEQGCTSQLTKVTAIEKDDSGTIHSQLEKRQKLQKTNSSDKTGAFAPSNNGSSNSPEGGNYSFLASSSTDKQSARDPVSKKVANRVVPAYRRAKVRGALLQDTEDDKDN</sequence>
<protein>
    <submittedName>
        <fullName evidence="2">Uncharacterized protein</fullName>
    </submittedName>
</protein>
<dbReference type="OMA" id="KAEQKRC"/>
<proteinExistence type="predicted"/>
<dbReference type="OrthoDB" id="775087at2759"/>
<reference evidence="3" key="1">
    <citation type="journal article" date="2016" name="Nat. Biotechnol.">
        <title>Sequencing wild and cultivated cassava and related species reveals extensive interspecific hybridization and genetic diversity.</title>
        <authorList>
            <person name="Bredeson J.V."/>
            <person name="Lyons J.B."/>
            <person name="Prochnik S.E."/>
            <person name="Wu G.A."/>
            <person name="Ha C.M."/>
            <person name="Edsinger-Gonzales E."/>
            <person name="Grimwood J."/>
            <person name="Schmutz J."/>
            <person name="Rabbi I.Y."/>
            <person name="Egesi C."/>
            <person name="Nauluvula P."/>
            <person name="Lebot V."/>
            <person name="Ndunguru J."/>
            <person name="Mkamilo G."/>
            <person name="Bart R.S."/>
            <person name="Setter T.L."/>
            <person name="Gleadow R.M."/>
            <person name="Kulakow P."/>
            <person name="Ferguson M.E."/>
            <person name="Rounsley S."/>
            <person name="Rokhsar D.S."/>
        </authorList>
    </citation>
    <scope>NUCLEOTIDE SEQUENCE [LARGE SCALE GENOMIC DNA]</scope>
    <source>
        <strain evidence="3">cv. AM560-2</strain>
    </source>
</reference>